<comment type="subcellular location">
    <subcellularLocation>
        <location evidence="1">Nucleus</location>
    </subcellularLocation>
</comment>
<keyword evidence="4" id="KW-0498">Mitosis</keyword>
<dbReference type="EMBL" id="JBGFUD010004567">
    <property type="protein sequence ID" value="MFH4979723.1"/>
    <property type="molecule type" value="Genomic_DNA"/>
</dbReference>
<organism evidence="7 8">
    <name type="scientific">Gnathostoma spinigerum</name>
    <dbReference type="NCBI Taxonomy" id="75299"/>
    <lineage>
        <taxon>Eukaryota</taxon>
        <taxon>Metazoa</taxon>
        <taxon>Ecdysozoa</taxon>
        <taxon>Nematoda</taxon>
        <taxon>Chromadorea</taxon>
        <taxon>Rhabditida</taxon>
        <taxon>Spirurina</taxon>
        <taxon>Gnathostomatomorpha</taxon>
        <taxon>Gnathostomatoidea</taxon>
        <taxon>Gnathostomatidae</taxon>
        <taxon>Gnathostoma</taxon>
    </lineage>
</organism>
<sequence length="177" mass="19951">MGSAVYGVAEIGYAWSISWPMIVIYGKKCVDVTAGRARVSEAASNAPWIKLQYQLMKASKEKEKALKIQSDLIKKYRSVVTALSGLQIKMKDDDFVQVQSIFEKDRSLDFMFKVEDWGNNVSLLETEYVSRWSDHVKEYLEDRHSVPAFLAAVTLALDREAGGADHHSRLARTNTST</sequence>
<evidence type="ECO:0000256" key="3">
    <source>
        <dbReference type="ARBA" id="ARBA00022618"/>
    </source>
</evidence>
<keyword evidence="8" id="KW-1185">Reference proteome</keyword>
<evidence type="ECO:0000256" key="1">
    <source>
        <dbReference type="ARBA" id="ARBA00004123"/>
    </source>
</evidence>
<dbReference type="Pfam" id="PF05557">
    <property type="entry name" value="MAD"/>
    <property type="match status" value="1"/>
</dbReference>
<keyword evidence="3" id="KW-0132">Cell division</keyword>
<accession>A0ABD6ERT9</accession>
<dbReference type="InterPro" id="IPR008672">
    <property type="entry name" value="Mad1"/>
</dbReference>
<keyword evidence="5" id="KW-0539">Nucleus</keyword>
<dbReference type="GO" id="GO:0051301">
    <property type="term" value="P:cell division"/>
    <property type="evidence" value="ECO:0007669"/>
    <property type="project" value="UniProtKB-KW"/>
</dbReference>
<comment type="caution">
    <text evidence="7">The sequence shown here is derived from an EMBL/GenBank/DDBJ whole genome shotgun (WGS) entry which is preliminary data.</text>
</comment>
<evidence type="ECO:0000313" key="8">
    <source>
        <dbReference type="Proteomes" id="UP001608902"/>
    </source>
</evidence>
<name>A0ABD6ERT9_9BILA</name>
<dbReference type="Proteomes" id="UP001608902">
    <property type="component" value="Unassembled WGS sequence"/>
</dbReference>
<evidence type="ECO:0000256" key="2">
    <source>
        <dbReference type="ARBA" id="ARBA00008029"/>
    </source>
</evidence>
<reference evidence="7 8" key="1">
    <citation type="submission" date="2024-08" db="EMBL/GenBank/DDBJ databases">
        <title>Gnathostoma spinigerum genome.</title>
        <authorList>
            <person name="Gonzalez-Bertolin B."/>
            <person name="Monzon S."/>
            <person name="Zaballos A."/>
            <person name="Jimenez P."/>
            <person name="Dekumyoy P."/>
            <person name="Varona S."/>
            <person name="Cuesta I."/>
            <person name="Sumanam S."/>
            <person name="Adisakwattana P."/>
            <person name="Gasser R.B."/>
            <person name="Hernandez-Gonzalez A."/>
            <person name="Young N.D."/>
            <person name="Perteguer M.J."/>
        </authorList>
    </citation>
    <scope>NUCLEOTIDE SEQUENCE [LARGE SCALE GENOMIC DNA]</scope>
    <source>
        <strain evidence="7">AL3</strain>
        <tissue evidence="7">Liver</tissue>
    </source>
</reference>
<dbReference type="GO" id="GO:0005634">
    <property type="term" value="C:nucleus"/>
    <property type="evidence" value="ECO:0007669"/>
    <property type="project" value="UniProtKB-SubCell"/>
</dbReference>
<dbReference type="Gene3D" id="3.30.457.60">
    <property type="match status" value="1"/>
</dbReference>
<proteinExistence type="inferred from homology"/>
<comment type="similarity">
    <text evidence="2">Belongs to the MAD1 family.</text>
</comment>
<dbReference type="AlphaFoldDB" id="A0ABD6ERT9"/>
<evidence type="ECO:0000313" key="7">
    <source>
        <dbReference type="EMBL" id="MFH4979723.1"/>
    </source>
</evidence>
<evidence type="ECO:0000256" key="5">
    <source>
        <dbReference type="ARBA" id="ARBA00023242"/>
    </source>
</evidence>
<dbReference type="PANTHER" id="PTHR23168">
    <property type="entry name" value="MITOTIC SPINDLE ASSEMBLY CHECKPOINT PROTEIN MAD1 MITOTIC ARREST DEFICIENT-LIKE PROTEIN 1"/>
    <property type="match status" value="1"/>
</dbReference>
<dbReference type="PANTHER" id="PTHR23168:SF0">
    <property type="entry name" value="MITOTIC SPINDLE ASSEMBLY CHECKPOINT PROTEIN MAD1"/>
    <property type="match status" value="1"/>
</dbReference>
<evidence type="ECO:0000256" key="6">
    <source>
        <dbReference type="ARBA" id="ARBA00023306"/>
    </source>
</evidence>
<gene>
    <name evidence="7" type="ORF">AB6A40_006432</name>
</gene>
<keyword evidence="6" id="KW-0131">Cell cycle</keyword>
<protein>
    <submittedName>
        <fullName evidence="7">Uncharacterized protein</fullName>
    </submittedName>
</protein>
<evidence type="ECO:0000256" key="4">
    <source>
        <dbReference type="ARBA" id="ARBA00022776"/>
    </source>
</evidence>